<keyword evidence="2" id="KW-1185">Reference proteome</keyword>
<evidence type="ECO:0000313" key="1">
    <source>
        <dbReference type="EMBL" id="ODQ70200.1"/>
    </source>
</evidence>
<dbReference type="AlphaFoldDB" id="A0A1E3PXZ1"/>
<sequence length="91" mass="10046">MAYTVSVYGMHLCLLKHYICDNSPPLFHLWADRGRQEELDQDQAAVQQPSTPNWSVNVTIAGTDPYLLPGQAVTGTKWNIDALEDTRSGGA</sequence>
<protein>
    <submittedName>
        <fullName evidence="1">Uncharacterized protein</fullName>
    </submittedName>
</protein>
<organism evidence="1 2">
    <name type="scientific">Lipomyces starkeyi NRRL Y-11557</name>
    <dbReference type="NCBI Taxonomy" id="675824"/>
    <lineage>
        <taxon>Eukaryota</taxon>
        <taxon>Fungi</taxon>
        <taxon>Dikarya</taxon>
        <taxon>Ascomycota</taxon>
        <taxon>Saccharomycotina</taxon>
        <taxon>Lipomycetes</taxon>
        <taxon>Lipomycetales</taxon>
        <taxon>Lipomycetaceae</taxon>
        <taxon>Lipomyces</taxon>
    </lineage>
</organism>
<proteinExistence type="predicted"/>
<evidence type="ECO:0000313" key="2">
    <source>
        <dbReference type="Proteomes" id="UP000094385"/>
    </source>
</evidence>
<dbReference type="Proteomes" id="UP000094385">
    <property type="component" value="Unassembled WGS sequence"/>
</dbReference>
<dbReference type="EMBL" id="KV454301">
    <property type="protein sequence ID" value="ODQ70200.1"/>
    <property type="molecule type" value="Genomic_DNA"/>
</dbReference>
<reference evidence="1 2" key="1">
    <citation type="journal article" date="2016" name="Proc. Natl. Acad. Sci. U.S.A.">
        <title>Comparative genomics of biotechnologically important yeasts.</title>
        <authorList>
            <person name="Riley R."/>
            <person name="Haridas S."/>
            <person name="Wolfe K.H."/>
            <person name="Lopes M.R."/>
            <person name="Hittinger C.T."/>
            <person name="Goeker M."/>
            <person name="Salamov A.A."/>
            <person name="Wisecaver J.H."/>
            <person name="Long T.M."/>
            <person name="Calvey C.H."/>
            <person name="Aerts A.L."/>
            <person name="Barry K.W."/>
            <person name="Choi C."/>
            <person name="Clum A."/>
            <person name="Coughlan A.Y."/>
            <person name="Deshpande S."/>
            <person name="Douglass A.P."/>
            <person name="Hanson S.J."/>
            <person name="Klenk H.-P."/>
            <person name="LaButti K.M."/>
            <person name="Lapidus A."/>
            <person name="Lindquist E.A."/>
            <person name="Lipzen A.M."/>
            <person name="Meier-Kolthoff J.P."/>
            <person name="Ohm R.A."/>
            <person name="Otillar R.P."/>
            <person name="Pangilinan J.L."/>
            <person name="Peng Y."/>
            <person name="Rokas A."/>
            <person name="Rosa C.A."/>
            <person name="Scheuner C."/>
            <person name="Sibirny A.A."/>
            <person name="Slot J.C."/>
            <person name="Stielow J.B."/>
            <person name="Sun H."/>
            <person name="Kurtzman C.P."/>
            <person name="Blackwell M."/>
            <person name="Grigoriev I.V."/>
            <person name="Jeffries T.W."/>
        </authorList>
    </citation>
    <scope>NUCLEOTIDE SEQUENCE [LARGE SCALE GENOMIC DNA]</scope>
    <source>
        <strain evidence="1 2">NRRL Y-11557</strain>
    </source>
</reference>
<gene>
    <name evidence="1" type="ORF">LIPSTDRAFT_107346</name>
</gene>
<name>A0A1E3PXZ1_LIPST</name>
<accession>A0A1E3PXZ1</accession>